<proteinExistence type="predicted"/>
<evidence type="ECO:0000313" key="2">
    <source>
        <dbReference type="Proteomes" id="UP000299102"/>
    </source>
</evidence>
<dbReference type="AlphaFoldDB" id="A0A4C1ZYV9"/>
<evidence type="ECO:0000313" key="1">
    <source>
        <dbReference type="EMBL" id="GBP92928.1"/>
    </source>
</evidence>
<reference evidence="1 2" key="1">
    <citation type="journal article" date="2019" name="Commun. Biol.">
        <title>The bagworm genome reveals a unique fibroin gene that provides high tensile strength.</title>
        <authorList>
            <person name="Kono N."/>
            <person name="Nakamura H."/>
            <person name="Ohtoshi R."/>
            <person name="Tomita M."/>
            <person name="Numata K."/>
            <person name="Arakawa K."/>
        </authorList>
    </citation>
    <scope>NUCLEOTIDE SEQUENCE [LARGE SCALE GENOMIC DNA]</scope>
</reference>
<protein>
    <submittedName>
        <fullName evidence="1">Uncharacterized protein</fullName>
    </submittedName>
</protein>
<sequence>MVKSSSRDYHYSQFFARLDQSLIPHFVLPPCFGSISASVPMRSISHGYGIRPPVVSVACHVTRSSPFQTSCEGQGIYHASLLSYCPVTDSVPSILFCQLHFKAL</sequence>
<organism evidence="1 2">
    <name type="scientific">Eumeta variegata</name>
    <name type="common">Bagworm moth</name>
    <name type="synonym">Eumeta japonica</name>
    <dbReference type="NCBI Taxonomy" id="151549"/>
    <lineage>
        <taxon>Eukaryota</taxon>
        <taxon>Metazoa</taxon>
        <taxon>Ecdysozoa</taxon>
        <taxon>Arthropoda</taxon>
        <taxon>Hexapoda</taxon>
        <taxon>Insecta</taxon>
        <taxon>Pterygota</taxon>
        <taxon>Neoptera</taxon>
        <taxon>Endopterygota</taxon>
        <taxon>Lepidoptera</taxon>
        <taxon>Glossata</taxon>
        <taxon>Ditrysia</taxon>
        <taxon>Tineoidea</taxon>
        <taxon>Psychidae</taxon>
        <taxon>Oiketicinae</taxon>
        <taxon>Eumeta</taxon>
    </lineage>
</organism>
<accession>A0A4C1ZYV9</accession>
<keyword evidence="2" id="KW-1185">Reference proteome</keyword>
<dbReference type="EMBL" id="BGZK01002323">
    <property type="protein sequence ID" value="GBP92928.1"/>
    <property type="molecule type" value="Genomic_DNA"/>
</dbReference>
<gene>
    <name evidence="1" type="ORF">EVAR_66473_1</name>
</gene>
<name>A0A4C1ZYV9_EUMVA</name>
<comment type="caution">
    <text evidence="1">The sequence shown here is derived from an EMBL/GenBank/DDBJ whole genome shotgun (WGS) entry which is preliminary data.</text>
</comment>
<dbReference type="Proteomes" id="UP000299102">
    <property type="component" value="Unassembled WGS sequence"/>
</dbReference>